<evidence type="ECO:0000256" key="7">
    <source>
        <dbReference type="RuleBase" id="RU003355"/>
    </source>
</evidence>
<dbReference type="EMBL" id="LT629791">
    <property type="protein sequence ID" value="SDU78549.1"/>
    <property type="molecule type" value="Genomic_DNA"/>
</dbReference>
<dbReference type="InterPro" id="IPR013783">
    <property type="entry name" value="Ig-like_fold"/>
</dbReference>
<keyword evidence="2 6" id="KW-0645">Protease</keyword>
<dbReference type="PROSITE" id="PS51892">
    <property type="entry name" value="SUBTILASE"/>
    <property type="match status" value="1"/>
</dbReference>
<proteinExistence type="inferred from homology"/>
<dbReference type="InterPro" id="IPR046450">
    <property type="entry name" value="PA_dom_sf"/>
</dbReference>
<feature type="active site" description="Charge relay system" evidence="5 6">
    <location>
        <position position="200"/>
    </location>
</feature>
<dbReference type="SUPFAM" id="SSF110296">
    <property type="entry name" value="Oligoxyloglucan reducing end-specific cellobiohydrolase"/>
    <property type="match status" value="2"/>
</dbReference>
<keyword evidence="3 6" id="KW-0378">Hydrolase</keyword>
<dbReference type="OrthoDB" id="9764804at2"/>
<evidence type="ECO:0000313" key="11">
    <source>
        <dbReference type="Proteomes" id="UP000182977"/>
    </source>
</evidence>
<dbReference type="Gene3D" id="3.40.50.200">
    <property type="entry name" value="Peptidase S8/S53 domain"/>
    <property type="match status" value="1"/>
</dbReference>
<dbReference type="InterPro" id="IPR000209">
    <property type="entry name" value="Peptidase_S8/S53_dom"/>
</dbReference>
<dbReference type="InterPro" id="IPR034213">
    <property type="entry name" value="S8_Vpr-like"/>
</dbReference>
<organism evidence="10 11">
    <name type="scientific">Jiangella alkaliphila</name>
    <dbReference type="NCBI Taxonomy" id="419479"/>
    <lineage>
        <taxon>Bacteria</taxon>
        <taxon>Bacillati</taxon>
        <taxon>Actinomycetota</taxon>
        <taxon>Actinomycetes</taxon>
        <taxon>Jiangellales</taxon>
        <taxon>Jiangellaceae</taxon>
        <taxon>Jiangella</taxon>
    </lineage>
</organism>
<dbReference type="InterPro" id="IPR015943">
    <property type="entry name" value="WD40/YVTN_repeat-like_dom_sf"/>
</dbReference>
<keyword evidence="4 6" id="KW-0720">Serine protease</keyword>
<dbReference type="InterPro" id="IPR022398">
    <property type="entry name" value="Peptidase_S8_His-AS"/>
</dbReference>
<dbReference type="Gene3D" id="2.130.10.10">
    <property type="entry name" value="YVTN repeat-like/Quinoprotein amine dehydrogenase"/>
    <property type="match status" value="4"/>
</dbReference>
<dbReference type="SUPFAM" id="SSF52025">
    <property type="entry name" value="PA domain"/>
    <property type="match status" value="1"/>
</dbReference>
<dbReference type="Pfam" id="PF00082">
    <property type="entry name" value="Peptidase_S8"/>
    <property type="match status" value="1"/>
</dbReference>
<evidence type="ECO:0000259" key="9">
    <source>
        <dbReference type="Pfam" id="PF00082"/>
    </source>
</evidence>
<dbReference type="PANTHER" id="PTHR43806:SF65">
    <property type="entry name" value="SERINE PROTEASE APRX"/>
    <property type="match status" value="1"/>
</dbReference>
<dbReference type="Proteomes" id="UP000182977">
    <property type="component" value="Chromosome I"/>
</dbReference>
<dbReference type="GO" id="GO:0006508">
    <property type="term" value="P:proteolysis"/>
    <property type="evidence" value="ECO:0007669"/>
    <property type="project" value="UniProtKB-KW"/>
</dbReference>
<protein>
    <submittedName>
        <fullName evidence="10">Subtilase family protein</fullName>
    </submittedName>
</protein>
<dbReference type="PROSITE" id="PS00137">
    <property type="entry name" value="SUBTILASE_HIS"/>
    <property type="match status" value="1"/>
</dbReference>
<dbReference type="STRING" id="419479.SAMN04488563_5808"/>
<dbReference type="PROSITE" id="PS00138">
    <property type="entry name" value="SUBTILASE_SER"/>
    <property type="match status" value="1"/>
</dbReference>
<dbReference type="CDD" id="cd15482">
    <property type="entry name" value="Sialidase_non-viral"/>
    <property type="match status" value="1"/>
</dbReference>
<dbReference type="InterPro" id="IPR036852">
    <property type="entry name" value="Peptidase_S8/S53_dom_sf"/>
</dbReference>
<keyword evidence="11" id="KW-1185">Reference proteome</keyword>
<evidence type="ECO:0000256" key="3">
    <source>
        <dbReference type="ARBA" id="ARBA00022801"/>
    </source>
</evidence>
<dbReference type="SUPFAM" id="SSF52743">
    <property type="entry name" value="Subtilisin-like"/>
    <property type="match status" value="1"/>
</dbReference>
<reference evidence="11" key="1">
    <citation type="submission" date="2016-10" db="EMBL/GenBank/DDBJ databases">
        <authorList>
            <person name="Varghese N."/>
            <person name="Submissions S."/>
        </authorList>
    </citation>
    <scope>NUCLEOTIDE SEQUENCE [LARGE SCALE GENOMIC DNA]</scope>
    <source>
        <strain evidence="11">DSM 45079</strain>
    </source>
</reference>
<dbReference type="CDD" id="cd07474">
    <property type="entry name" value="Peptidases_S8_subtilisin_Vpr-like"/>
    <property type="match status" value="1"/>
</dbReference>
<evidence type="ECO:0000256" key="2">
    <source>
        <dbReference type="ARBA" id="ARBA00022670"/>
    </source>
</evidence>
<dbReference type="RefSeq" id="WP_160312781.1">
    <property type="nucleotide sequence ID" value="NZ_LBMC01000032.1"/>
</dbReference>
<dbReference type="GO" id="GO:0004252">
    <property type="term" value="F:serine-type endopeptidase activity"/>
    <property type="evidence" value="ECO:0007669"/>
    <property type="project" value="UniProtKB-UniRule"/>
</dbReference>
<sequence length="1406" mass="144218">MSRRTRTSLAAAVVLVAALAVPITAAPEQITGSARVIVELTAPPALAAVRADASWDRARERGVTLRRTQDALLGQAGDTGLDVTVVHRLTAAYSGLVVDVPADQVQALAGLDGVRAVHPDTSYALALEDSVPLVGAPRVWDTTGPDGRAVTGTGTTVAILDSGIDYSHPDLGGGFGPDHKVVAGYDLVNDDADPMDDNGHGTHVAGIVAADGAVQGVAPGATLTAYKVMNSGGNGQLSDIIAGLDAAVAPDNPHRADVVNLSLSGPGDGTDPLSMAVRSAVEAGVVVTVSAGNAGPGAHSVQSPGAADGALAVGASTSGVWVPRARMVGPDEQDLRAVRAEASAPPPAAPLRTAVVDVGAGRSEDYEGVDVTGKAVLVIDDGDAFGLAAEAEARGAAAALIYTPDFWRPQPATADPLPSGAVTDAAPRDEFTTGMADDGRVASLVALRIPGASAAALQSHLNAQVEVEITGSEGTDLLADFSSRGPTARFTAKPDLVAPGVEILSTLPGRQYGRSSGTSMAAPHVAGAAALLHQRHPDWTPAQVGAALAGTARPLLGDDGPLAQGAGRLDVSRAVDADVLATPTTLSFGLADLGAAAQQQVTETAQLTLENLGGETRPLGLTANVADGAGTVTVEPAELTLAPGDTATVTVRLTTDQITADTDVTGWVEIDGHARVPFLLSARHLTVHVTPDPVPVGAQTSLYVNSPAPLAGPPVLEVACPGLEPQRPELAPYGTDSWRATMTVADAGRCDTTVTGTAIAEYAAAGLTGAAAFEVAAPVKGHTGASTWQQVGPNAEAGWLAFGSSRDRLRTAVVPTGSPSIFVTEDRMRSWRELRTMPMSGGTAADVEVDPRGSGAMYVAMNGGGSDPSYEGRIVHTTDGGRSWRVLPGWDTHIDELALDATGRALVVSGGGMVRITRDDGATWAELPSVGANPRDLDWIGPDVYAATNSGLVVIRDALGPAPSGAKVLYRPGVLGWAGRVTGDTESIFVTAYPSAWIYASHDGGATFQLVLQSTGSSFQALDLVGDTLYGISGRGTWVGRDRGAVWAQWGDPMPPSVEFDIGSWPGSTGDLYVASSGAGIYRAGAPGEFERVGIPATQVYDLAIAQDRTGPVLVAGTYRDTFRTPLTGRSSIRPADLEWESGGEGLVGVAAEHVAVSSTDPSVVYKVSKDPVLTFSIQRSSDGGATWERVSQPSEFPHSLLVHPADPDRIYAGYSSLTGAGLVVSEDGGETWRKLDQGRVFQSLAGDPADPDRIWAGDHEGLYRSDDGGVTFEQLADLPVTAIAADPDEPGHLTVGGRTLYTSTDGGATLVPAVTPGLDMWITDLLYEPGPGGRVFASAGSFYDEFGVLESGRGVLSSDDDGTSWASMSAGLANSNVTSLALDHGRQHLYAGTLGGSVHRITLPN</sequence>
<dbReference type="InterPro" id="IPR023828">
    <property type="entry name" value="Peptidase_S8_Ser-AS"/>
</dbReference>
<feature type="active site" description="Charge relay system" evidence="5 6">
    <location>
        <position position="161"/>
    </location>
</feature>
<feature type="active site" description="Charge relay system" evidence="5 6">
    <location>
        <position position="519"/>
    </location>
</feature>
<evidence type="ECO:0000256" key="1">
    <source>
        <dbReference type="ARBA" id="ARBA00011073"/>
    </source>
</evidence>
<feature type="domain" description="Peptidase S8/S53" evidence="9">
    <location>
        <begin position="152"/>
        <end position="560"/>
    </location>
</feature>
<dbReference type="Gene3D" id="2.60.40.10">
    <property type="entry name" value="Immunoglobulins"/>
    <property type="match status" value="1"/>
</dbReference>
<evidence type="ECO:0000256" key="5">
    <source>
        <dbReference type="PIRSR" id="PIRSR615500-1"/>
    </source>
</evidence>
<dbReference type="PANTHER" id="PTHR43806">
    <property type="entry name" value="PEPTIDASE S8"/>
    <property type="match status" value="1"/>
</dbReference>
<evidence type="ECO:0000256" key="4">
    <source>
        <dbReference type="ARBA" id="ARBA00022825"/>
    </source>
</evidence>
<feature type="signal peptide" evidence="8">
    <location>
        <begin position="1"/>
        <end position="25"/>
    </location>
</feature>
<evidence type="ECO:0000313" key="10">
    <source>
        <dbReference type="EMBL" id="SDU78549.1"/>
    </source>
</evidence>
<dbReference type="Gene3D" id="3.50.30.30">
    <property type="match status" value="1"/>
</dbReference>
<comment type="similarity">
    <text evidence="1 6 7">Belongs to the peptidase S8 family.</text>
</comment>
<keyword evidence="8" id="KW-0732">Signal</keyword>
<dbReference type="GO" id="GO:0005975">
    <property type="term" value="P:carbohydrate metabolic process"/>
    <property type="evidence" value="ECO:0007669"/>
    <property type="project" value="UniProtKB-ARBA"/>
</dbReference>
<evidence type="ECO:0000256" key="6">
    <source>
        <dbReference type="PROSITE-ProRule" id="PRU01240"/>
    </source>
</evidence>
<dbReference type="InterPro" id="IPR050131">
    <property type="entry name" value="Peptidase_S8_subtilisin-like"/>
</dbReference>
<dbReference type="InterPro" id="IPR015500">
    <property type="entry name" value="Peptidase_S8_subtilisin-rel"/>
</dbReference>
<dbReference type="PROSITE" id="PS00136">
    <property type="entry name" value="SUBTILASE_ASP"/>
    <property type="match status" value="1"/>
</dbReference>
<gene>
    <name evidence="10" type="ORF">SAMN04488563_5808</name>
</gene>
<evidence type="ECO:0000256" key="8">
    <source>
        <dbReference type="SAM" id="SignalP"/>
    </source>
</evidence>
<dbReference type="PRINTS" id="PR00723">
    <property type="entry name" value="SUBTILISIN"/>
</dbReference>
<accession>A0A1H2LC92</accession>
<feature type="chain" id="PRO_5009279236" evidence="8">
    <location>
        <begin position="26"/>
        <end position="1406"/>
    </location>
</feature>
<name>A0A1H2LC92_9ACTN</name>
<dbReference type="InterPro" id="IPR023827">
    <property type="entry name" value="Peptidase_S8_Asp-AS"/>
</dbReference>